<dbReference type="Proteomes" id="UP000809789">
    <property type="component" value="Unassembled WGS sequence"/>
</dbReference>
<feature type="compositionally biased region" description="Low complexity" evidence="1">
    <location>
        <begin position="45"/>
        <end position="68"/>
    </location>
</feature>
<proteinExistence type="predicted"/>
<organism evidence="2 3">
    <name type="scientific">Elsinoe batatas</name>
    <dbReference type="NCBI Taxonomy" id="2601811"/>
    <lineage>
        <taxon>Eukaryota</taxon>
        <taxon>Fungi</taxon>
        <taxon>Dikarya</taxon>
        <taxon>Ascomycota</taxon>
        <taxon>Pezizomycotina</taxon>
        <taxon>Dothideomycetes</taxon>
        <taxon>Dothideomycetidae</taxon>
        <taxon>Myriangiales</taxon>
        <taxon>Elsinoaceae</taxon>
        <taxon>Elsinoe</taxon>
    </lineage>
</organism>
<dbReference type="AlphaFoldDB" id="A0A8K0KW16"/>
<keyword evidence="3" id="KW-1185">Reference proteome</keyword>
<evidence type="ECO:0000313" key="2">
    <source>
        <dbReference type="EMBL" id="KAG8623643.1"/>
    </source>
</evidence>
<accession>A0A8K0KW16</accession>
<evidence type="ECO:0000256" key="1">
    <source>
        <dbReference type="SAM" id="MobiDB-lite"/>
    </source>
</evidence>
<evidence type="ECO:0000313" key="3">
    <source>
        <dbReference type="Proteomes" id="UP000809789"/>
    </source>
</evidence>
<sequence length="493" mass="54769">MAGGGDPIDRAARKERTNPRPGRSLDGVLVITPHDSDCSARPIPSVESQQVSSRSAAASRPTAPTSASKSFEGEERRFPRRKKLCTRGTSELYDHATVKQESPTREEGLLGSPYISSNSSKKTSKGRSSPTPGPSKKQGMKSVLQSGGTALRDPSRVGCRRVPTECSKDQPNLTTGALMKHDRLLEEEAVSKCSDEEGDTDFASVDVKHHPRGRVPVIEIPRVQLEGFEPGPPLPKERQDRWSTAADPAGRGSAYPSSELGHDIAISGRRSSPPLSPMGRTRIDVPLGLSSRRSAQVLTSTQGPACSTECRRILIGAERKQPGCPCCDFSHFRVWLGAQPYRTKQRYAHCVDVPPRDGLLRNIIWPDSERLEDLDVLRISIIVKSPADRHAYAPYAFSRRGELYTEYAHLHDPTNRVKDNWTRPTQRAIRQGHNAIQWTSPSETGLSPIEASWLDRHERLCRCCGTAYVEEIIDGRIRRVELVDRKRVRQDER</sequence>
<dbReference type="EMBL" id="JAESVG020000010">
    <property type="protein sequence ID" value="KAG8623643.1"/>
    <property type="molecule type" value="Genomic_DNA"/>
</dbReference>
<feature type="compositionally biased region" description="Polar residues" evidence="1">
    <location>
        <begin position="114"/>
        <end position="130"/>
    </location>
</feature>
<name>A0A8K0KW16_9PEZI</name>
<feature type="compositionally biased region" description="Basic and acidic residues" evidence="1">
    <location>
        <begin position="92"/>
        <end position="108"/>
    </location>
</feature>
<gene>
    <name evidence="2" type="ORF">KVT40_008619</name>
</gene>
<feature type="compositionally biased region" description="Basic and acidic residues" evidence="1">
    <location>
        <begin position="7"/>
        <end position="18"/>
    </location>
</feature>
<comment type="caution">
    <text evidence="2">The sequence shown here is derived from an EMBL/GenBank/DDBJ whole genome shotgun (WGS) entry which is preliminary data.</text>
</comment>
<feature type="region of interest" description="Disordered" evidence="1">
    <location>
        <begin position="226"/>
        <end position="259"/>
    </location>
</feature>
<reference evidence="2" key="1">
    <citation type="submission" date="2021-07" db="EMBL/GenBank/DDBJ databases">
        <title>Elsinoe batatas strain:CRI-CJ2 Genome sequencing and assembly.</title>
        <authorList>
            <person name="Huang L."/>
        </authorList>
    </citation>
    <scope>NUCLEOTIDE SEQUENCE</scope>
    <source>
        <strain evidence="2">CRI-CJ2</strain>
    </source>
</reference>
<protein>
    <submittedName>
        <fullName evidence="2">Uncharacterized protein</fullName>
    </submittedName>
</protein>
<feature type="region of interest" description="Disordered" evidence="1">
    <location>
        <begin position="1"/>
        <end position="179"/>
    </location>
</feature>